<dbReference type="RefSeq" id="WP_055039009.1">
    <property type="nucleotide sequence ID" value="NZ_CVRS01000002.1"/>
</dbReference>
<dbReference type="AlphaFoldDB" id="A0A0M6W942"/>
<sequence>MGKKQKNNSAYNGAPTDKKETVHKNDTNDEYVYENGQYESAHGGNGYRYGTNRQVSGVHKTLNREAQREYQALENALEYGIAGKKNAEQRHRLNSERELMKYPNELSQLTDRMASDSWQG</sequence>
<dbReference type="Proteomes" id="UP000049828">
    <property type="component" value="Unassembled WGS sequence"/>
</dbReference>
<keyword evidence="3" id="KW-1185">Reference proteome</keyword>
<evidence type="ECO:0000313" key="2">
    <source>
        <dbReference type="EMBL" id="CRL32035.1"/>
    </source>
</evidence>
<evidence type="ECO:0000313" key="3">
    <source>
        <dbReference type="Proteomes" id="UP000049828"/>
    </source>
</evidence>
<evidence type="ECO:0000256" key="1">
    <source>
        <dbReference type="SAM" id="MobiDB-lite"/>
    </source>
</evidence>
<reference evidence="3" key="1">
    <citation type="submission" date="2015-05" db="EMBL/GenBank/DDBJ databases">
        <authorList>
            <consortium name="Pathogen Informatics"/>
        </authorList>
    </citation>
    <scope>NUCLEOTIDE SEQUENCE [LARGE SCALE GENOMIC DNA]</scope>
    <source>
        <strain evidence="3">L1-83</strain>
    </source>
</reference>
<proteinExistence type="predicted"/>
<name>A0A0M6W942_9FIRM</name>
<accession>A0A0M6W942</accession>
<feature type="region of interest" description="Disordered" evidence="1">
    <location>
        <begin position="101"/>
        <end position="120"/>
    </location>
</feature>
<feature type="region of interest" description="Disordered" evidence="1">
    <location>
        <begin position="1"/>
        <end position="25"/>
    </location>
</feature>
<dbReference type="EMBL" id="CVRS01000002">
    <property type="protein sequence ID" value="CRL32035.1"/>
    <property type="molecule type" value="Genomic_DNA"/>
</dbReference>
<protein>
    <submittedName>
        <fullName evidence="2">Uncharacterized protein</fullName>
    </submittedName>
</protein>
<organism evidence="2 3">
    <name type="scientific">Roseburia inulinivorans</name>
    <dbReference type="NCBI Taxonomy" id="360807"/>
    <lineage>
        <taxon>Bacteria</taxon>
        <taxon>Bacillati</taxon>
        <taxon>Bacillota</taxon>
        <taxon>Clostridia</taxon>
        <taxon>Lachnospirales</taxon>
        <taxon>Lachnospiraceae</taxon>
        <taxon>Roseburia</taxon>
    </lineage>
</organism>
<feature type="compositionally biased region" description="Basic and acidic residues" evidence="1">
    <location>
        <begin position="16"/>
        <end position="25"/>
    </location>
</feature>
<feature type="compositionally biased region" description="Polar residues" evidence="1">
    <location>
        <begin position="105"/>
        <end position="120"/>
    </location>
</feature>
<dbReference type="STRING" id="360807.ERS852392_02647"/>
<gene>
    <name evidence="2" type="ORF">RIL183_12281</name>
</gene>